<dbReference type="Proteomes" id="UP000652427">
    <property type="component" value="Unassembled WGS sequence"/>
</dbReference>
<feature type="chain" id="PRO_5045736203" description="DUF680 domain-containing protein" evidence="2">
    <location>
        <begin position="24"/>
        <end position="110"/>
    </location>
</feature>
<name>A0ABX2N147_9SPHN</name>
<feature type="signal peptide" evidence="2">
    <location>
        <begin position="1"/>
        <end position="23"/>
    </location>
</feature>
<dbReference type="RefSeq" id="WP_176278950.1">
    <property type="nucleotide sequence ID" value="NZ_JABWMH010000002.1"/>
</dbReference>
<keyword evidence="4" id="KW-1185">Reference proteome</keyword>
<gene>
    <name evidence="3" type="ORF">HUO14_05830</name>
</gene>
<feature type="region of interest" description="Disordered" evidence="1">
    <location>
        <begin position="70"/>
        <end position="110"/>
    </location>
</feature>
<accession>A0ABX2N147</accession>
<reference evidence="3 4" key="1">
    <citation type="submission" date="2020-06" db="EMBL/GenBank/DDBJ databases">
        <authorList>
            <person name="Kim S.-J."/>
            <person name="Park S.-J."/>
        </authorList>
    </citation>
    <scope>NUCLEOTIDE SEQUENCE [LARGE SCALE GENOMIC DNA]</scope>
    <source>
        <strain evidence="3 4">SW-151</strain>
    </source>
</reference>
<proteinExistence type="predicted"/>
<protein>
    <recommendedName>
        <fullName evidence="5">DUF680 domain-containing protein</fullName>
    </recommendedName>
</protein>
<keyword evidence="2" id="KW-0732">Signal</keyword>
<evidence type="ECO:0000256" key="1">
    <source>
        <dbReference type="SAM" id="MobiDB-lite"/>
    </source>
</evidence>
<comment type="caution">
    <text evidence="3">The sequence shown here is derived from an EMBL/GenBank/DDBJ whole genome shotgun (WGS) entry which is preliminary data.</text>
</comment>
<sequence length="110" mass="11561">MSKRLIWSAVAATGLMIGGVANANQPEDATQAAKPAAAKAGQTVTVDGKEVAVCTKDVQDSCINPRAAGLNWGNRPLDYWPGKPASEKDPVSQEQPEPMDEPSNDDQPST</sequence>
<evidence type="ECO:0000313" key="3">
    <source>
        <dbReference type="EMBL" id="NVD27421.1"/>
    </source>
</evidence>
<dbReference type="EMBL" id="JABWMH010000002">
    <property type="protein sequence ID" value="NVD27421.1"/>
    <property type="molecule type" value="Genomic_DNA"/>
</dbReference>
<evidence type="ECO:0000256" key="2">
    <source>
        <dbReference type="SAM" id="SignalP"/>
    </source>
</evidence>
<evidence type="ECO:0008006" key="5">
    <source>
        <dbReference type="Google" id="ProtNLM"/>
    </source>
</evidence>
<evidence type="ECO:0000313" key="4">
    <source>
        <dbReference type="Proteomes" id="UP000652427"/>
    </source>
</evidence>
<organism evidence="3 4">
    <name type="scientific">Parasphingorhabdus flavimaris</name>
    <dbReference type="NCBI Taxonomy" id="266812"/>
    <lineage>
        <taxon>Bacteria</taxon>
        <taxon>Pseudomonadati</taxon>
        <taxon>Pseudomonadota</taxon>
        <taxon>Alphaproteobacteria</taxon>
        <taxon>Sphingomonadales</taxon>
        <taxon>Sphingomonadaceae</taxon>
        <taxon>Parasphingorhabdus</taxon>
    </lineage>
</organism>